<proteinExistence type="predicted"/>
<name>A0A545TGQ0_9GAMM</name>
<dbReference type="Gene3D" id="1.25.40.10">
    <property type="entry name" value="Tetratricopeptide repeat domain"/>
    <property type="match status" value="1"/>
</dbReference>
<dbReference type="SUPFAM" id="SSF48452">
    <property type="entry name" value="TPR-like"/>
    <property type="match status" value="1"/>
</dbReference>
<sequence>MNPITCMTFSVCRPNNIFTLRLLFIFQLVCLSFYSLNLNASDETAEKISQLDAEFKSLITEFYNHQARAMISEKNLAQNFETFSSTFSAMVARQDNVEAVSFIHANLNMLELNINDDVILQVIKTLLDNHDYQTAIRLKGIIDSVGEQYYVSNLGLIFADYYDHRNQWQQVLSSLDIDFEELTPENAHRAALLVGIALQKQKQHRKAIKSYENIPESSTHFPLAQLNTALAYIRQDWWTDAHILIKRLLKQPAITNNEELVNRLSLILGFSLLNKEYYRESRESFRNISLDSQYASMALLGISLAAIGQEDSLGALNAASILNKKETQELVVEESYLLLPHIYKNLEQYETANSSYTLAINHYQNKLSVLRQLMDNSQAILNDHLVEPVSGKLTIGGIDYNLSEHYPSYFFSNFAETKKLRKLSQVSTVSKKLDILEKKQSELLVEIFNKTIQHRIDAVQSYLSQAHFGVAQLYDKEPE</sequence>
<keyword evidence="2" id="KW-1185">Reference proteome</keyword>
<evidence type="ECO:0000313" key="2">
    <source>
        <dbReference type="Proteomes" id="UP000317839"/>
    </source>
</evidence>
<protein>
    <recommendedName>
        <fullName evidence="3">Tetratricopeptide repeat protein</fullName>
    </recommendedName>
</protein>
<evidence type="ECO:0000313" key="1">
    <source>
        <dbReference type="EMBL" id="TQV76407.1"/>
    </source>
</evidence>
<evidence type="ECO:0008006" key="3">
    <source>
        <dbReference type="Google" id="ProtNLM"/>
    </source>
</evidence>
<dbReference type="EMBL" id="VIKR01000001">
    <property type="protein sequence ID" value="TQV76407.1"/>
    <property type="molecule type" value="Genomic_DNA"/>
</dbReference>
<dbReference type="Proteomes" id="UP000317839">
    <property type="component" value="Unassembled WGS sequence"/>
</dbReference>
<gene>
    <name evidence="1" type="ORF">FLL45_00110</name>
</gene>
<comment type="caution">
    <text evidence="1">The sequence shown here is derived from an EMBL/GenBank/DDBJ whole genome shotgun (WGS) entry which is preliminary data.</text>
</comment>
<accession>A0A545TGQ0</accession>
<dbReference type="InterPro" id="IPR011990">
    <property type="entry name" value="TPR-like_helical_dom_sf"/>
</dbReference>
<dbReference type="OrthoDB" id="6382843at2"/>
<dbReference type="AlphaFoldDB" id="A0A545TGQ0"/>
<dbReference type="RefSeq" id="WP_142887768.1">
    <property type="nucleotide sequence ID" value="NZ_VIKR01000001.1"/>
</dbReference>
<organism evidence="1 2">
    <name type="scientific">Aliikangiella marina</name>
    <dbReference type="NCBI Taxonomy" id="1712262"/>
    <lineage>
        <taxon>Bacteria</taxon>
        <taxon>Pseudomonadati</taxon>
        <taxon>Pseudomonadota</taxon>
        <taxon>Gammaproteobacteria</taxon>
        <taxon>Oceanospirillales</taxon>
        <taxon>Pleioneaceae</taxon>
        <taxon>Aliikangiella</taxon>
    </lineage>
</organism>
<reference evidence="1 2" key="1">
    <citation type="submission" date="2019-06" db="EMBL/GenBank/DDBJ databases">
        <title>Draft genome of Aliikangiella marina GYP-15.</title>
        <authorList>
            <person name="Wang G."/>
        </authorList>
    </citation>
    <scope>NUCLEOTIDE SEQUENCE [LARGE SCALE GENOMIC DNA]</scope>
    <source>
        <strain evidence="1 2">GYP-15</strain>
    </source>
</reference>